<proteinExistence type="predicted"/>
<dbReference type="STRING" id="419665.Maeo_1061"/>
<dbReference type="eggNOG" id="arCOG02611">
    <property type="taxonomic scope" value="Archaea"/>
</dbReference>
<dbReference type="InterPro" id="IPR011991">
    <property type="entry name" value="ArsR-like_HTH"/>
</dbReference>
<gene>
    <name evidence="3" type="ordered locus">Maeo_1061</name>
</gene>
<evidence type="ECO:0000259" key="2">
    <source>
        <dbReference type="SMART" id="SM00418"/>
    </source>
</evidence>
<sequence length="385" mass="44123">MKKFGYGIMATILIAMYLLSSTFAFNNCIHHTIDGVNINIYNNTVYLDYVNNSPVFYVGEKKEYIVIPPYINADTEISLIKKLNFKITNDSKLVNLIISHKDINTTTNAIIFAPLPSSKKINTSTTIYWVKDPLRLNKTQVIDYYTYPKKGEIIATYANGEPAAIKVGNKIYAGFKPDKLSLANLIYIFIIKKVASSSLPMILLILTSLLSIISIFEVLKKKLANFLLNIASTSVFVVLRITTNNKDKVLLNKKRKEIYDYIIDNPGRHLRKLSEELNISLSTLSWHLRILEKAELIKSKKIGNKIIYYPVGMDKNDLLLLYLSNTQNEIYQYLLNNDAHLRKIAKDLDMNVETVRYNLRKMEELDIVNAKEDGNKIVYYVNPLE</sequence>
<dbReference type="CDD" id="cd00090">
    <property type="entry name" value="HTH_ARSR"/>
    <property type="match status" value="2"/>
</dbReference>
<evidence type="ECO:0000313" key="4">
    <source>
        <dbReference type="Proteomes" id="UP000001106"/>
    </source>
</evidence>
<dbReference type="HOGENOM" id="CLU_718896_0_0_2"/>
<evidence type="ECO:0000256" key="1">
    <source>
        <dbReference type="SAM" id="Phobius"/>
    </source>
</evidence>
<dbReference type="OrthoDB" id="28610at2157"/>
<reference evidence="3" key="1">
    <citation type="submission" date="2007-06" db="EMBL/GenBank/DDBJ databases">
        <title>Complete sequence of Methanococcus aeolicus Nankai-3.</title>
        <authorList>
            <consortium name="US DOE Joint Genome Institute"/>
            <person name="Copeland A."/>
            <person name="Lucas S."/>
            <person name="Lapidus A."/>
            <person name="Barry K."/>
            <person name="Glavina del Rio T."/>
            <person name="Dalin E."/>
            <person name="Tice H."/>
            <person name="Pitluck S."/>
            <person name="Chain P."/>
            <person name="Malfatti S."/>
            <person name="Shin M."/>
            <person name="Vergez L."/>
            <person name="Schmutz J."/>
            <person name="Larimer F."/>
            <person name="Land M."/>
            <person name="Hauser L."/>
            <person name="Kyrpides N."/>
            <person name="Lykidis A."/>
            <person name="Sieprawska-Lupa M."/>
            <person name="Whitman W.B."/>
            <person name="Richardson P."/>
        </authorList>
    </citation>
    <scope>NUCLEOTIDE SEQUENCE [LARGE SCALE GENOMIC DNA]</scope>
    <source>
        <strain evidence="3">Nankai-3</strain>
    </source>
</reference>
<feature type="transmembrane region" description="Helical" evidence="1">
    <location>
        <begin position="199"/>
        <end position="219"/>
    </location>
</feature>
<dbReference type="InterPro" id="IPR036390">
    <property type="entry name" value="WH_DNA-bd_sf"/>
</dbReference>
<dbReference type="PANTHER" id="PTHR36216:SF1">
    <property type="entry name" value="HTH ARSR-TYPE DOMAIN-CONTAINING PROTEIN"/>
    <property type="match status" value="1"/>
</dbReference>
<keyword evidence="1" id="KW-0812">Transmembrane</keyword>
<dbReference type="Pfam" id="PF13412">
    <property type="entry name" value="HTH_24"/>
    <property type="match status" value="1"/>
</dbReference>
<dbReference type="SMART" id="SM00418">
    <property type="entry name" value="HTH_ARSR"/>
    <property type="match status" value="1"/>
</dbReference>
<protein>
    <submittedName>
        <fullName evidence="3">Regulatory protein ArsR</fullName>
    </submittedName>
</protein>
<dbReference type="AlphaFoldDB" id="A6UVW7"/>
<name>A6UVW7_META3</name>
<dbReference type="RefSeq" id="WP_011973771.1">
    <property type="nucleotide sequence ID" value="NC_009635.1"/>
</dbReference>
<keyword evidence="4" id="KW-1185">Reference proteome</keyword>
<keyword evidence="1" id="KW-0472">Membrane</keyword>
<dbReference type="EMBL" id="CP000743">
    <property type="protein sequence ID" value="ABR56639.1"/>
    <property type="molecule type" value="Genomic_DNA"/>
</dbReference>
<dbReference type="GeneID" id="5326945"/>
<dbReference type="Proteomes" id="UP000001106">
    <property type="component" value="Chromosome"/>
</dbReference>
<dbReference type="PANTHER" id="PTHR36216">
    <property type="entry name" value="TRANSCRIPTIONAL REGULATOR, TRMB"/>
    <property type="match status" value="1"/>
</dbReference>
<organism evidence="3 4">
    <name type="scientific">Methanococcus aeolicus (strain ATCC BAA-1280 / DSM 17508 / OCM 812 / Nankai-3)</name>
    <dbReference type="NCBI Taxonomy" id="419665"/>
    <lineage>
        <taxon>Archaea</taxon>
        <taxon>Methanobacteriati</taxon>
        <taxon>Methanobacteriota</taxon>
        <taxon>Methanomada group</taxon>
        <taxon>Methanococci</taxon>
        <taxon>Methanococcales</taxon>
        <taxon>Methanococcaceae</taxon>
        <taxon>Methanococcus</taxon>
    </lineage>
</organism>
<dbReference type="SUPFAM" id="SSF46785">
    <property type="entry name" value="Winged helix' DNA-binding domain"/>
    <property type="match status" value="2"/>
</dbReference>
<dbReference type="Gene3D" id="1.10.10.10">
    <property type="entry name" value="Winged helix-like DNA-binding domain superfamily/Winged helix DNA-binding domain"/>
    <property type="match status" value="2"/>
</dbReference>
<dbReference type="InterPro" id="IPR001845">
    <property type="entry name" value="HTH_ArsR_DNA-bd_dom"/>
</dbReference>
<dbReference type="KEGG" id="mae:Maeo_1061"/>
<dbReference type="InterPro" id="IPR036388">
    <property type="entry name" value="WH-like_DNA-bd_sf"/>
</dbReference>
<accession>A6UVW7</accession>
<dbReference type="GO" id="GO:0003700">
    <property type="term" value="F:DNA-binding transcription factor activity"/>
    <property type="evidence" value="ECO:0007669"/>
    <property type="project" value="InterPro"/>
</dbReference>
<keyword evidence="1" id="KW-1133">Transmembrane helix</keyword>
<feature type="domain" description="HTH arsR-type" evidence="2">
    <location>
        <begin position="245"/>
        <end position="324"/>
    </location>
</feature>
<evidence type="ECO:0000313" key="3">
    <source>
        <dbReference type="EMBL" id="ABR56639.1"/>
    </source>
</evidence>